<evidence type="ECO:0000313" key="8">
    <source>
        <dbReference type="EMBL" id="TDA40145.1"/>
    </source>
</evidence>
<feature type="transmembrane region" description="Helical" evidence="7">
    <location>
        <begin position="57"/>
        <end position="82"/>
    </location>
</feature>
<evidence type="ECO:0000256" key="3">
    <source>
        <dbReference type="ARBA" id="ARBA00022475"/>
    </source>
</evidence>
<organism evidence="8 9">
    <name type="scientific">Thermoproteota archaeon</name>
    <dbReference type="NCBI Taxonomy" id="2056631"/>
    <lineage>
        <taxon>Archaea</taxon>
        <taxon>Thermoproteota</taxon>
    </lineage>
</organism>
<evidence type="ECO:0000256" key="6">
    <source>
        <dbReference type="ARBA" id="ARBA00023136"/>
    </source>
</evidence>
<comment type="subcellular location">
    <subcellularLocation>
        <location evidence="1">Cell membrane</location>
        <topology evidence="1">Multi-pass membrane protein</topology>
    </subcellularLocation>
</comment>
<dbReference type="Proteomes" id="UP000315399">
    <property type="component" value="Unassembled WGS sequence"/>
</dbReference>
<dbReference type="PANTHER" id="PTHR34229">
    <property type="entry name" value="METAL TRANSPORT PROTEIN HI_1621-RELATED"/>
    <property type="match status" value="1"/>
</dbReference>
<comment type="caution">
    <text evidence="8">The sequence shown here is derived from an EMBL/GenBank/DDBJ whole genome shotgun (WGS) entry which is preliminary data.</text>
</comment>
<evidence type="ECO:0000256" key="2">
    <source>
        <dbReference type="ARBA" id="ARBA00022448"/>
    </source>
</evidence>
<gene>
    <name evidence="8" type="ORF">DSO08_00445</name>
</gene>
<dbReference type="Gene3D" id="1.10.1760.20">
    <property type="match status" value="1"/>
</dbReference>
<keyword evidence="2" id="KW-0813">Transport</keyword>
<keyword evidence="6 7" id="KW-0472">Membrane</keyword>
<dbReference type="PANTHER" id="PTHR34229:SF1">
    <property type="entry name" value="METAL TRANSPORT PROTEIN HI_1621-RELATED"/>
    <property type="match status" value="1"/>
</dbReference>
<dbReference type="InterPro" id="IPR002751">
    <property type="entry name" value="CbiM/NikMN"/>
</dbReference>
<dbReference type="AlphaFoldDB" id="A0A523BGU4"/>
<name>A0A523BGU4_9CREN</name>
<accession>A0A523BGU4</accession>
<dbReference type="GO" id="GO:0000041">
    <property type="term" value="P:transition metal ion transport"/>
    <property type="evidence" value="ECO:0007669"/>
    <property type="project" value="InterPro"/>
</dbReference>
<protein>
    <submittedName>
        <fullName evidence="8">Metal transporter</fullName>
    </submittedName>
</protein>
<reference evidence="8 9" key="1">
    <citation type="journal article" date="2019" name="Nat. Microbiol.">
        <title>Expanding anaerobic alkane metabolism in the domain of Archaea.</title>
        <authorList>
            <person name="Wang Y."/>
            <person name="Wegener G."/>
            <person name="Hou J."/>
            <person name="Wang F."/>
            <person name="Xiao X."/>
        </authorList>
    </citation>
    <scope>NUCLEOTIDE SEQUENCE [LARGE SCALE GENOMIC DNA]</scope>
    <source>
        <strain evidence="8">WYZ-LMO10</strain>
    </source>
</reference>
<keyword evidence="3" id="KW-1003">Cell membrane</keyword>
<feature type="transmembrane region" description="Helical" evidence="7">
    <location>
        <begin position="167"/>
        <end position="190"/>
    </location>
</feature>
<dbReference type="Pfam" id="PF01891">
    <property type="entry name" value="CbiM"/>
    <property type="match status" value="1"/>
</dbReference>
<feature type="transmembrane region" description="Helical" evidence="7">
    <location>
        <begin position="126"/>
        <end position="147"/>
    </location>
</feature>
<feature type="transmembrane region" description="Helical" evidence="7">
    <location>
        <begin position="28"/>
        <end position="45"/>
    </location>
</feature>
<feature type="transmembrane region" description="Helical" evidence="7">
    <location>
        <begin position="94"/>
        <end position="114"/>
    </location>
</feature>
<keyword evidence="5 7" id="KW-1133">Transmembrane helix</keyword>
<evidence type="ECO:0000313" key="9">
    <source>
        <dbReference type="Proteomes" id="UP000315399"/>
    </source>
</evidence>
<evidence type="ECO:0000256" key="5">
    <source>
        <dbReference type="ARBA" id="ARBA00022989"/>
    </source>
</evidence>
<proteinExistence type="predicted"/>
<evidence type="ECO:0000256" key="7">
    <source>
        <dbReference type="SAM" id="Phobius"/>
    </source>
</evidence>
<evidence type="ECO:0000256" key="4">
    <source>
        <dbReference type="ARBA" id="ARBA00022692"/>
    </source>
</evidence>
<dbReference type="EMBL" id="QNVH01000002">
    <property type="protein sequence ID" value="TDA40145.1"/>
    <property type="molecule type" value="Genomic_DNA"/>
</dbReference>
<evidence type="ECO:0000256" key="1">
    <source>
        <dbReference type="ARBA" id="ARBA00004651"/>
    </source>
</evidence>
<sequence>MILVTYVITAIFWVVSFRRVKFELDERMVPLMALLTALFFAAQMMNYPVIGGTTAHLLGGASLGILLGPSTGVISMTIILLLQCLLFGDGGITALGANVLNMGVAGVIIPYILFVLIIRATKGKRLFLGAFVGGFVGDVVAAILAGLELGLSVPTFLYGISISVPAMAIHHSIIGIAEGLVTGALLKLLISAKPEVLSISPTFKSLSLELRAVKEGGLAIEKS</sequence>
<keyword evidence="4 7" id="KW-0812">Transmembrane</keyword>
<dbReference type="GO" id="GO:0005886">
    <property type="term" value="C:plasma membrane"/>
    <property type="evidence" value="ECO:0007669"/>
    <property type="project" value="UniProtKB-SubCell"/>
</dbReference>